<reference evidence="3 4" key="1">
    <citation type="submission" date="2015-09" db="EMBL/GenBank/DDBJ databases">
        <title>Host preference determinants of Valsa canker pathogens revealed by comparative genomics.</title>
        <authorList>
            <person name="Yin Z."/>
            <person name="Huang L."/>
        </authorList>
    </citation>
    <scope>NUCLEOTIDE SEQUENCE [LARGE SCALE GENOMIC DNA]</scope>
    <source>
        <strain evidence="3 4">03-1</strain>
    </source>
</reference>
<dbReference type="PIRSF" id="PIRSF028177">
    <property type="entry name" value="Polyketide_synth_Omtfrase_TcmP"/>
    <property type="match status" value="1"/>
</dbReference>
<evidence type="ECO:0000313" key="3">
    <source>
        <dbReference type="EMBL" id="ROV91861.1"/>
    </source>
</evidence>
<dbReference type="Pfam" id="PF04072">
    <property type="entry name" value="LCM"/>
    <property type="match status" value="1"/>
</dbReference>
<dbReference type="Proteomes" id="UP000283895">
    <property type="component" value="Unassembled WGS sequence"/>
</dbReference>
<dbReference type="GO" id="GO:0032259">
    <property type="term" value="P:methylation"/>
    <property type="evidence" value="ECO:0007669"/>
    <property type="project" value="UniProtKB-KW"/>
</dbReference>
<dbReference type="STRING" id="356882.A0A423VLG2"/>
<dbReference type="GO" id="GO:0008168">
    <property type="term" value="F:methyltransferase activity"/>
    <property type="evidence" value="ECO:0007669"/>
    <property type="project" value="UniProtKB-KW"/>
</dbReference>
<comment type="caution">
    <text evidence="3">The sequence shown here is derived from an EMBL/GenBank/DDBJ whole genome shotgun (WGS) entry which is preliminary data.</text>
</comment>
<dbReference type="InterPro" id="IPR016874">
    <property type="entry name" value="TcmP-like"/>
</dbReference>
<name>A0A423VLG2_9PEZI</name>
<sequence length="278" mass="32155">MKDGPKEKIRLTDAEELVLPMAFLKATDASSPKPILGDTYSQDLLNRCDIDFGRSHFDPDQRNVEWIVGRAKRIDEWCQDFLEAHKAEPVTVLHIACGLDCRALRVKRDPSVRWIDVDQPLVVDLRSRLIPNVPGDYTLRTLQITKKGWLNDVPSDRPTLIIAEGLFMYLQQSEGEQIIREIASYFGRGEFIFDTVGYLCVKGTPWAKHLKSSKSRWTWGVDDVKKEILPLHPKLQMKDQIFWWQIGRHPPMWGELGTFVMSLHPKFKTNLSLNRLEF</sequence>
<dbReference type="Gene3D" id="3.40.50.150">
    <property type="entry name" value="Vaccinia Virus protein VP39"/>
    <property type="match status" value="1"/>
</dbReference>
<dbReference type="PANTHER" id="PTHR43619">
    <property type="entry name" value="S-ADENOSYL-L-METHIONINE-DEPENDENT METHYLTRANSFERASE YKTD-RELATED"/>
    <property type="match status" value="1"/>
</dbReference>
<dbReference type="EMBL" id="LKEA01000053">
    <property type="protein sequence ID" value="ROV91861.1"/>
    <property type="molecule type" value="Genomic_DNA"/>
</dbReference>
<evidence type="ECO:0000256" key="2">
    <source>
        <dbReference type="ARBA" id="ARBA00022679"/>
    </source>
</evidence>
<organism evidence="3 4">
    <name type="scientific">Cytospora schulzeri</name>
    <dbReference type="NCBI Taxonomy" id="448051"/>
    <lineage>
        <taxon>Eukaryota</taxon>
        <taxon>Fungi</taxon>
        <taxon>Dikarya</taxon>
        <taxon>Ascomycota</taxon>
        <taxon>Pezizomycotina</taxon>
        <taxon>Sordariomycetes</taxon>
        <taxon>Sordariomycetidae</taxon>
        <taxon>Diaporthales</taxon>
        <taxon>Cytosporaceae</taxon>
        <taxon>Cytospora</taxon>
    </lineage>
</organism>
<evidence type="ECO:0000256" key="1">
    <source>
        <dbReference type="ARBA" id="ARBA00022603"/>
    </source>
</evidence>
<keyword evidence="2" id="KW-0808">Transferase</keyword>
<proteinExistence type="predicted"/>
<dbReference type="AlphaFoldDB" id="A0A423VLG2"/>
<keyword evidence="1" id="KW-0489">Methyltransferase</keyword>
<dbReference type="OrthoDB" id="203237at2759"/>
<keyword evidence="4" id="KW-1185">Reference proteome</keyword>
<dbReference type="InterPro" id="IPR007213">
    <property type="entry name" value="Ppm1/Ppm2/Tcmp"/>
</dbReference>
<protein>
    <submittedName>
        <fullName evidence="3">Uncharacterized protein</fullName>
    </submittedName>
</protein>
<dbReference type="InterPro" id="IPR029063">
    <property type="entry name" value="SAM-dependent_MTases_sf"/>
</dbReference>
<accession>A0A423VLG2</accession>
<dbReference type="SUPFAM" id="SSF53335">
    <property type="entry name" value="S-adenosyl-L-methionine-dependent methyltransferases"/>
    <property type="match status" value="1"/>
</dbReference>
<dbReference type="PANTHER" id="PTHR43619:SF2">
    <property type="entry name" value="S-ADENOSYL-L-METHIONINE-DEPENDENT METHYLTRANSFERASES SUPERFAMILY PROTEIN"/>
    <property type="match status" value="1"/>
</dbReference>
<evidence type="ECO:0000313" key="4">
    <source>
        <dbReference type="Proteomes" id="UP000283895"/>
    </source>
</evidence>
<gene>
    <name evidence="3" type="ORF">VMCG_09182</name>
</gene>